<name>A0A067RB61_ZOONE</name>
<reference evidence="1 2" key="1">
    <citation type="journal article" date="2014" name="Nat. Commun.">
        <title>Molecular traces of alternative social organization in a termite genome.</title>
        <authorList>
            <person name="Terrapon N."/>
            <person name="Li C."/>
            <person name="Robertson H.M."/>
            <person name="Ji L."/>
            <person name="Meng X."/>
            <person name="Booth W."/>
            <person name="Chen Z."/>
            <person name="Childers C.P."/>
            <person name="Glastad K.M."/>
            <person name="Gokhale K."/>
            <person name="Gowin J."/>
            <person name="Gronenberg W."/>
            <person name="Hermansen R.A."/>
            <person name="Hu H."/>
            <person name="Hunt B.G."/>
            <person name="Huylmans A.K."/>
            <person name="Khalil S.M."/>
            <person name="Mitchell R.D."/>
            <person name="Munoz-Torres M.C."/>
            <person name="Mustard J.A."/>
            <person name="Pan H."/>
            <person name="Reese J.T."/>
            <person name="Scharf M.E."/>
            <person name="Sun F."/>
            <person name="Vogel H."/>
            <person name="Xiao J."/>
            <person name="Yang W."/>
            <person name="Yang Z."/>
            <person name="Yang Z."/>
            <person name="Zhou J."/>
            <person name="Zhu J."/>
            <person name="Brent C.S."/>
            <person name="Elsik C.G."/>
            <person name="Goodisman M.A."/>
            <person name="Liberles D.A."/>
            <person name="Roe R.M."/>
            <person name="Vargo E.L."/>
            <person name="Vilcinskas A."/>
            <person name="Wang J."/>
            <person name="Bornberg-Bauer E."/>
            <person name="Korb J."/>
            <person name="Zhang G."/>
            <person name="Liebig J."/>
        </authorList>
    </citation>
    <scope>NUCLEOTIDE SEQUENCE [LARGE SCALE GENOMIC DNA]</scope>
    <source>
        <tissue evidence="1">Whole organism</tissue>
    </source>
</reference>
<evidence type="ECO:0000313" key="1">
    <source>
        <dbReference type="EMBL" id="KDR17002.1"/>
    </source>
</evidence>
<sequence length="106" mass="13024">MTNFYMENFEQLALSSFLYKMYILLQVHQHFRDLHHGKKEFQDFQMHLSNIHPNIKLTMGIEKFNILFLDMPIRKLQYQLKVSLSERGHLVSMTFRQLHRRYRVHT</sequence>
<evidence type="ECO:0000313" key="2">
    <source>
        <dbReference type="Proteomes" id="UP000027135"/>
    </source>
</evidence>
<accession>A0A067RB61</accession>
<proteinExistence type="predicted"/>
<organism evidence="1 2">
    <name type="scientific">Zootermopsis nevadensis</name>
    <name type="common">Dampwood termite</name>
    <dbReference type="NCBI Taxonomy" id="136037"/>
    <lineage>
        <taxon>Eukaryota</taxon>
        <taxon>Metazoa</taxon>
        <taxon>Ecdysozoa</taxon>
        <taxon>Arthropoda</taxon>
        <taxon>Hexapoda</taxon>
        <taxon>Insecta</taxon>
        <taxon>Pterygota</taxon>
        <taxon>Neoptera</taxon>
        <taxon>Polyneoptera</taxon>
        <taxon>Dictyoptera</taxon>
        <taxon>Blattodea</taxon>
        <taxon>Blattoidea</taxon>
        <taxon>Termitoidae</taxon>
        <taxon>Termopsidae</taxon>
        <taxon>Zootermopsis</taxon>
    </lineage>
</organism>
<protein>
    <submittedName>
        <fullName evidence="1">Uncharacterized protein</fullName>
    </submittedName>
</protein>
<dbReference type="EMBL" id="KK852761">
    <property type="protein sequence ID" value="KDR17002.1"/>
    <property type="molecule type" value="Genomic_DNA"/>
</dbReference>
<dbReference type="AlphaFoldDB" id="A0A067RB61"/>
<dbReference type="Proteomes" id="UP000027135">
    <property type="component" value="Unassembled WGS sequence"/>
</dbReference>
<keyword evidence="2" id="KW-1185">Reference proteome</keyword>
<gene>
    <name evidence="1" type="ORF">L798_09011</name>
</gene>
<dbReference type="InParanoid" id="A0A067RB61"/>